<organism evidence="4 5">
    <name type="scientific">Dendrobium nobile</name>
    <name type="common">Orchid</name>
    <dbReference type="NCBI Taxonomy" id="94219"/>
    <lineage>
        <taxon>Eukaryota</taxon>
        <taxon>Viridiplantae</taxon>
        <taxon>Streptophyta</taxon>
        <taxon>Embryophyta</taxon>
        <taxon>Tracheophyta</taxon>
        <taxon>Spermatophyta</taxon>
        <taxon>Magnoliopsida</taxon>
        <taxon>Liliopsida</taxon>
        <taxon>Asparagales</taxon>
        <taxon>Orchidaceae</taxon>
        <taxon>Epidendroideae</taxon>
        <taxon>Malaxideae</taxon>
        <taxon>Dendrobiinae</taxon>
        <taxon>Dendrobium</taxon>
    </lineage>
</organism>
<protein>
    <recommendedName>
        <fullName evidence="6">50S ribosomal protein L35</fullName>
    </recommendedName>
</protein>
<dbReference type="SMR" id="A0A8T3CA48"/>
<proteinExistence type="inferred from homology"/>
<evidence type="ECO:0000313" key="4">
    <source>
        <dbReference type="EMBL" id="KAI0530546.1"/>
    </source>
</evidence>
<gene>
    <name evidence="4" type="ORF">KFK09_000090</name>
</gene>
<evidence type="ECO:0000256" key="1">
    <source>
        <dbReference type="ARBA" id="ARBA00006598"/>
    </source>
</evidence>
<dbReference type="Proteomes" id="UP000829196">
    <property type="component" value="Unassembled WGS sequence"/>
</dbReference>
<dbReference type="OrthoDB" id="512750at2759"/>
<keyword evidence="2" id="KW-0689">Ribosomal protein</keyword>
<dbReference type="InterPro" id="IPR021137">
    <property type="entry name" value="Ribosomal_bL35-like"/>
</dbReference>
<dbReference type="Gene3D" id="4.10.410.60">
    <property type="match status" value="1"/>
</dbReference>
<evidence type="ECO:0000256" key="3">
    <source>
        <dbReference type="ARBA" id="ARBA00023274"/>
    </source>
</evidence>
<evidence type="ECO:0000313" key="5">
    <source>
        <dbReference type="Proteomes" id="UP000829196"/>
    </source>
</evidence>
<comment type="similarity">
    <text evidence="1">Belongs to the bacterial ribosomal protein bL35 family.</text>
</comment>
<name>A0A8T3CA48_DENNO</name>
<dbReference type="GO" id="GO:1990904">
    <property type="term" value="C:ribonucleoprotein complex"/>
    <property type="evidence" value="ECO:0007669"/>
    <property type="project" value="UniProtKB-KW"/>
</dbReference>
<keyword evidence="5" id="KW-1185">Reference proteome</keyword>
<comment type="caution">
    <text evidence="4">The sequence shown here is derived from an EMBL/GenBank/DDBJ whole genome shotgun (WGS) entry which is preliminary data.</text>
</comment>
<reference evidence="4" key="1">
    <citation type="journal article" date="2022" name="Front. Genet.">
        <title>Chromosome-Scale Assembly of the Dendrobium nobile Genome Provides Insights Into the Molecular Mechanism of the Biosynthesis of the Medicinal Active Ingredient of Dendrobium.</title>
        <authorList>
            <person name="Xu Q."/>
            <person name="Niu S.-C."/>
            <person name="Li K.-L."/>
            <person name="Zheng P.-J."/>
            <person name="Zhang X.-J."/>
            <person name="Jia Y."/>
            <person name="Liu Y."/>
            <person name="Niu Y.-X."/>
            <person name="Yu L.-H."/>
            <person name="Chen D.-F."/>
            <person name="Zhang G.-Q."/>
        </authorList>
    </citation>
    <scope>NUCLEOTIDE SEQUENCE</scope>
    <source>
        <tissue evidence="4">Leaf</tissue>
    </source>
</reference>
<dbReference type="InterPro" id="IPR037229">
    <property type="entry name" value="Ribosomal_bL35_sf"/>
</dbReference>
<keyword evidence="3" id="KW-0687">Ribonucleoprotein</keyword>
<accession>A0A8T3CA48</accession>
<dbReference type="GO" id="GO:0003735">
    <property type="term" value="F:structural constituent of ribosome"/>
    <property type="evidence" value="ECO:0007669"/>
    <property type="project" value="InterPro"/>
</dbReference>
<evidence type="ECO:0000256" key="2">
    <source>
        <dbReference type="ARBA" id="ARBA00022980"/>
    </source>
</evidence>
<dbReference type="EMBL" id="JAGYWB010000001">
    <property type="protein sequence ID" value="KAI0530546.1"/>
    <property type="molecule type" value="Genomic_DNA"/>
</dbReference>
<dbReference type="Pfam" id="PF01632">
    <property type="entry name" value="Ribosomal_L35p"/>
    <property type="match status" value="1"/>
</dbReference>
<dbReference type="PANTHER" id="PTHR36400">
    <property type="entry name" value="RIBOSOMAL PROTEIN L35"/>
    <property type="match status" value="1"/>
</dbReference>
<dbReference type="AlphaFoldDB" id="A0A8T3CA48"/>
<sequence length="157" mass="18113">MQRWLVKLGRPLLSSSLHVLPPHSSNPVPVRLFSLIRSINSSVTPYVPICPSRLIAHSSPVFPVQVLQSRHLATKKVKRSRAPDTPVVSKVKKYKLKAYSSFKYRFRTMNDGLIRRWRAGKRHNAHLKSKKSKRRLRKPEIVHLAYAKVMKKLNFTG</sequence>
<dbReference type="GO" id="GO:0005840">
    <property type="term" value="C:ribosome"/>
    <property type="evidence" value="ECO:0007669"/>
    <property type="project" value="UniProtKB-KW"/>
</dbReference>
<dbReference type="GO" id="GO:0006412">
    <property type="term" value="P:translation"/>
    <property type="evidence" value="ECO:0007669"/>
    <property type="project" value="InterPro"/>
</dbReference>
<evidence type="ECO:0008006" key="6">
    <source>
        <dbReference type="Google" id="ProtNLM"/>
    </source>
</evidence>
<dbReference type="SUPFAM" id="SSF143034">
    <property type="entry name" value="L35p-like"/>
    <property type="match status" value="1"/>
</dbReference>
<dbReference type="PANTHER" id="PTHR36400:SF1">
    <property type="entry name" value="RIBOSOMAL PROTEIN L35"/>
    <property type="match status" value="1"/>
</dbReference>